<feature type="transmembrane region" description="Helical" evidence="11">
    <location>
        <begin position="782"/>
        <end position="801"/>
    </location>
</feature>
<feature type="transmembrane region" description="Helical" evidence="11">
    <location>
        <begin position="262"/>
        <end position="284"/>
    </location>
</feature>
<dbReference type="SUPFAM" id="SSF81665">
    <property type="entry name" value="Calcium ATPase, transmembrane domain M"/>
    <property type="match status" value="1"/>
</dbReference>
<dbReference type="Gene3D" id="2.70.150.10">
    <property type="entry name" value="Calcium-transporting ATPase, cytoplasmic transduction domain A"/>
    <property type="match status" value="1"/>
</dbReference>
<dbReference type="PANTHER" id="PTHR43294:SF20">
    <property type="entry name" value="P-TYPE ATPASE"/>
    <property type="match status" value="1"/>
</dbReference>
<dbReference type="SUPFAM" id="SSF81653">
    <property type="entry name" value="Calcium ATPase, transduction domain A"/>
    <property type="match status" value="1"/>
</dbReference>
<evidence type="ECO:0000313" key="13">
    <source>
        <dbReference type="EMBL" id="QEG40561.1"/>
    </source>
</evidence>
<protein>
    <submittedName>
        <fullName evidence="13">Putative cation-transporting ATPase F</fullName>
        <ecNumber evidence="13">3.6.3.-</ecNumber>
    </submittedName>
</protein>
<keyword evidence="10 11" id="KW-0472">Membrane</keyword>
<dbReference type="FunFam" id="2.70.150.10:FF:000160">
    <property type="entry name" value="Sarcoplasmic/endoplasmic reticulum calcium ATPase 1"/>
    <property type="match status" value="1"/>
</dbReference>
<organism evidence="13 14">
    <name type="scientific">Roseimaritima ulvae</name>
    <dbReference type="NCBI Taxonomy" id="980254"/>
    <lineage>
        <taxon>Bacteria</taxon>
        <taxon>Pseudomonadati</taxon>
        <taxon>Planctomycetota</taxon>
        <taxon>Planctomycetia</taxon>
        <taxon>Pirellulales</taxon>
        <taxon>Pirellulaceae</taxon>
        <taxon>Roseimaritima</taxon>
    </lineage>
</organism>
<feature type="transmembrane region" description="Helical" evidence="11">
    <location>
        <begin position="74"/>
        <end position="92"/>
    </location>
</feature>
<feature type="transmembrane region" description="Helical" evidence="11">
    <location>
        <begin position="704"/>
        <end position="724"/>
    </location>
</feature>
<keyword evidence="3" id="KW-0597">Phosphoprotein</keyword>
<dbReference type="GO" id="GO:0006883">
    <property type="term" value="P:intracellular sodium ion homeostasis"/>
    <property type="evidence" value="ECO:0007669"/>
    <property type="project" value="TreeGrafter"/>
</dbReference>
<dbReference type="EC" id="3.6.3.-" evidence="13"/>
<dbReference type="SFLD" id="SFLDG00002">
    <property type="entry name" value="C1.7:_P-type_atpase_like"/>
    <property type="match status" value="1"/>
</dbReference>
<comment type="subcellular location">
    <subcellularLocation>
        <location evidence="1">Endomembrane system</location>
        <topology evidence="1">Multi-pass membrane protein</topology>
    </subcellularLocation>
</comment>
<evidence type="ECO:0000256" key="2">
    <source>
        <dbReference type="ARBA" id="ARBA00005675"/>
    </source>
</evidence>
<dbReference type="SFLD" id="SFLDF00027">
    <property type="entry name" value="p-type_atpase"/>
    <property type="match status" value="1"/>
</dbReference>
<dbReference type="InterPro" id="IPR050510">
    <property type="entry name" value="Cation_transp_ATPase_P-type"/>
</dbReference>
<evidence type="ECO:0000256" key="1">
    <source>
        <dbReference type="ARBA" id="ARBA00004127"/>
    </source>
</evidence>
<sequence>MPNSTQQVLPDVNDQACSPPAWHALTADAVTRELSADTAGLRQSEAESRLLHYGKNTLPQPPPTPLWMIALRQFQSPLIYILAIAAVVSVAMGDVKDAGFILGVLVLNALIGSYQEWKAQQSSLALRQLLQIRATVSRNGEVRDLNAEDVVPGDVVWLESGNRVPADLRLLQAHALEVDESLLTGESLPVVKDAAAVCEPQTVVADRVNMAQAGSIVTRGRAKGLVVATGQATNVGQLALDVLADTGGSPPLLVRMERFTKAIAVAVLIAAASIGTLGVALGGYQISEMFLFGVALAVSVIPEGLPVAMTVALAIATIRMARRGLIVRRLTAVEGLGSCTLIATDKTGTLTCNELTVREIALPDGTTFQVSGEGFAPQGDVLLDGRAIKAEEHEALQAMFRAAVLCNEADLHRRDGSWHWHGDAVDIALLCGGYKLGLTREAMLDRYAQANQIPFEPEYQFAASYHRHNGGVTVFVKGGLERVLAMCSTAQGGDLDQTALEAQAIEMAARGYRVLAIADGQTAPDLSSADPPPTPENLRFLGFTAMLDPLRPGVQAAIQDCQRAGVQVSMITGDHSVTALAIARELGLADTEQHVLTGADLDNITPAELAHIVRRIRVFARVAPRQKLQIVEAAKQAGHFVAVTGDGVNDAPALRAANIGVAMGKSGTDVAREAGELVISDDNFATIVSGIEEGRVAYDNIRKVIYLLVSTGAAELVLMTLAVATGSPYLPLLPVQILWLNVVTNGIQHVALALEPNEGGVLQRQPRSPDESIFNQLMIERTVIAALLMGIVGFGLFRWFLPADASPNDAATTRNLLLLLMVLFENFHVGNCRSETKSAFAISPFRSPVLLTGAVVAFLIHFAAMHSGFGQSLLGAEPISLNNWGLLILLALTILPVMELHKWTWRKRHPKATL</sequence>
<dbReference type="InterPro" id="IPR059000">
    <property type="entry name" value="ATPase_P-type_domA"/>
</dbReference>
<dbReference type="Proteomes" id="UP000325286">
    <property type="component" value="Chromosome"/>
</dbReference>
<dbReference type="InterPro" id="IPR036412">
    <property type="entry name" value="HAD-like_sf"/>
</dbReference>
<dbReference type="InterPro" id="IPR023298">
    <property type="entry name" value="ATPase_P-typ_TM_dom_sf"/>
</dbReference>
<evidence type="ECO:0000313" key="14">
    <source>
        <dbReference type="Proteomes" id="UP000325286"/>
    </source>
</evidence>
<dbReference type="GO" id="GO:0016887">
    <property type="term" value="F:ATP hydrolysis activity"/>
    <property type="evidence" value="ECO:0007669"/>
    <property type="project" value="InterPro"/>
</dbReference>
<dbReference type="InterPro" id="IPR023299">
    <property type="entry name" value="ATPase_P-typ_cyto_dom_N"/>
</dbReference>
<keyword evidence="5" id="KW-0547">Nucleotide-binding</keyword>
<dbReference type="SUPFAM" id="SSF81660">
    <property type="entry name" value="Metal cation-transporting ATPase, ATP-binding domain N"/>
    <property type="match status" value="1"/>
</dbReference>
<dbReference type="InterPro" id="IPR023214">
    <property type="entry name" value="HAD_sf"/>
</dbReference>
<dbReference type="SUPFAM" id="SSF56784">
    <property type="entry name" value="HAD-like"/>
    <property type="match status" value="1"/>
</dbReference>
<evidence type="ECO:0000256" key="9">
    <source>
        <dbReference type="ARBA" id="ARBA00022989"/>
    </source>
</evidence>
<dbReference type="Gene3D" id="3.40.50.1000">
    <property type="entry name" value="HAD superfamily/HAD-like"/>
    <property type="match status" value="1"/>
</dbReference>
<dbReference type="PRINTS" id="PR00120">
    <property type="entry name" value="HATPASE"/>
</dbReference>
<dbReference type="SMART" id="SM00831">
    <property type="entry name" value="Cation_ATPase_N"/>
    <property type="match status" value="1"/>
</dbReference>
<comment type="similarity">
    <text evidence="2">Belongs to the cation transport ATPase (P-type) (TC 3.A.3) family. Type IIA subfamily.</text>
</comment>
<evidence type="ECO:0000256" key="4">
    <source>
        <dbReference type="ARBA" id="ARBA00022692"/>
    </source>
</evidence>
<dbReference type="OrthoDB" id="211392at2"/>
<dbReference type="GO" id="GO:1990573">
    <property type="term" value="P:potassium ion import across plasma membrane"/>
    <property type="evidence" value="ECO:0007669"/>
    <property type="project" value="TreeGrafter"/>
</dbReference>
<reference evidence="13 14" key="1">
    <citation type="submission" date="2019-08" db="EMBL/GenBank/DDBJ databases">
        <title>Deep-cultivation of Planctomycetes and their phenomic and genomic characterization uncovers novel biology.</title>
        <authorList>
            <person name="Wiegand S."/>
            <person name="Jogler M."/>
            <person name="Boedeker C."/>
            <person name="Pinto D."/>
            <person name="Vollmers J."/>
            <person name="Rivas-Marin E."/>
            <person name="Kohn T."/>
            <person name="Peeters S.H."/>
            <person name="Heuer A."/>
            <person name="Rast P."/>
            <person name="Oberbeckmann S."/>
            <person name="Bunk B."/>
            <person name="Jeske O."/>
            <person name="Meyerdierks A."/>
            <person name="Storesund J.E."/>
            <person name="Kallscheuer N."/>
            <person name="Luecker S."/>
            <person name="Lage O.M."/>
            <person name="Pohl T."/>
            <person name="Merkel B.J."/>
            <person name="Hornburger P."/>
            <person name="Mueller R.-W."/>
            <person name="Bruemmer F."/>
            <person name="Labrenz M."/>
            <person name="Spormann A.M."/>
            <person name="Op den Camp H."/>
            <person name="Overmann J."/>
            <person name="Amann R."/>
            <person name="Jetten M.S.M."/>
            <person name="Mascher T."/>
            <person name="Medema M.H."/>
            <person name="Devos D.P."/>
            <person name="Kaster A.-K."/>
            <person name="Ovreas L."/>
            <person name="Rohde M."/>
            <person name="Galperin M.Y."/>
            <person name="Jogler C."/>
        </authorList>
    </citation>
    <scope>NUCLEOTIDE SEQUENCE [LARGE SCALE GENOMIC DNA]</scope>
    <source>
        <strain evidence="13 14">UC8</strain>
    </source>
</reference>
<feature type="transmembrane region" description="Helical" evidence="11">
    <location>
        <begin position="881"/>
        <end position="898"/>
    </location>
</feature>
<name>A0A5B9R2R2_9BACT</name>
<evidence type="ECO:0000256" key="7">
    <source>
        <dbReference type="ARBA" id="ARBA00022842"/>
    </source>
</evidence>
<dbReference type="KEGG" id="rul:UC8_25760"/>
<dbReference type="PANTHER" id="PTHR43294">
    <property type="entry name" value="SODIUM/POTASSIUM-TRANSPORTING ATPASE SUBUNIT ALPHA"/>
    <property type="match status" value="1"/>
</dbReference>
<dbReference type="Gene3D" id="3.40.1110.10">
    <property type="entry name" value="Calcium-transporting ATPase, cytoplasmic domain N"/>
    <property type="match status" value="1"/>
</dbReference>
<dbReference type="RefSeq" id="WP_068139950.1">
    <property type="nucleotide sequence ID" value="NZ_CP042914.1"/>
</dbReference>
<dbReference type="GO" id="GO:0012505">
    <property type="term" value="C:endomembrane system"/>
    <property type="evidence" value="ECO:0007669"/>
    <property type="project" value="UniProtKB-SubCell"/>
</dbReference>
<dbReference type="EMBL" id="CP042914">
    <property type="protein sequence ID" value="QEG40561.1"/>
    <property type="molecule type" value="Genomic_DNA"/>
</dbReference>
<keyword evidence="13" id="KW-0378">Hydrolase</keyword>
<dbReference type="NCBIfam" id="TIGR01494">
    <property type="entry name" value="ATPase_P-type"/>
    <property type="match status" value="3"/>
</dbReference>
<dbReference type="PROSITE" id="PS00154">
    <property type="entry name" value="ATPASE_E1_E2"/>
    <property type="match status" value="1"/>
</dbReference>
<dbReference type="Pfam" id="PF00690">
    <property type="entry name" value="Cation_ATPase_N"/>
    <property type="match status" value="1"/>
</dbReference>
<dbReference type="InterPro" id="IPR001757">
    <property type="entry name" value="P_typ_ATPase"/>
</dbReference>
<accession>A0A5B9R2R2</accession>
<dbReference type="GO" id="GO:1902600">
    <property type="term" value="P:proton transmembrane transport"/>
    <property type="evidence" value="ECO:0007669"/>
    <property type="project" value="TreeGrafter"/>
</dbReference>
<dbReference type="AlphaFoldDB" id="A0A5B9R2R2"/>
<keyword evidence="8" id="KW-1278">Translocase</keyword>
<dbReference type="GO" id="GO:0030007">
    <property type="term" value="P:intracellular potassium ion homeostasis"/>
    <property type="evidence" value="ECO:0007669"/>
    <property type="project" value="TreeGrafter"/>
</dbReference>
<evidence type="ECO:0000259" key="12">
    <source>
        <dbReference type="SMART" id="SM00831"/>
    </source>
</evidence>
<feature type="transmembrane region" description="Helical" evidence="11">
    <location>
        <begin position="290"/>
        <end position="318"/>
    </location>
</feature>
<evidence type="ECO:0000256" key="8">
    <source>
        <dbReference type="ARBA" id="ARBA00022967"/>
    </source>
</evidence>
<gene>
    <name evidence="13" type="primary">ctpF</name>
    <name evidence="13" type="ORF">UC8_25760</name>
</gene>
<dbReference type="GO" id="GO:0005886">
    <property type="term" value="C:plasma membrane"/>
    <property type="evidence" value="ECO:0007669"/>
    <property type="project" value="TreeGrafter"/>
</dbReference>
<dbReference type="InterPro" id="IPR018303">
    <property type="entry name" value="ATPase_P-typ_P_site"/>
</dbReference>
<keyword evidence="4 11" id="KW-0812">Transmembrane</keyword>
<dbReference type="Pfam" id="PF00122">
    <property type="entry name" value="E1-E2_ATPase"/>
    <property type="match status" value="1"/>
</dbReference>
<dbReference type="InterPro" id="IPR044492">
    <property type="entry name" value="P_typ_ATPase_HD_dom"/>
</dbReference>
<keyword evidence="7" id="KW-0460">Magnesium</keyword>
<evidence type="ECO:0000256" key="11">
    <source>
        <dbReference type="SAM" id="Phobius"/>
    </source>
</evidence>
<dbReference type="InterPro" id="IPR004014">
    <property type="entry name" value="ATPase_P-typ_cation-transptr_N"/>
</dbReference>
<proteinExistence type="inferred from homology"/>
<feature type="domain" description="Cation-transporting P-type ATPase N-terminal" evidence="12">
    <location>
        <begin position="21"/>
        <end position="94"/>
    </location>
</feature>
<keyword evidence="6" id="KW-0067">ATP-binding</keyword>
<dbReference type="GO" id="GO:0036376">
    <property type="term" value="P:sodium ion export across plasma membrane"/>
    <property type="evidence" value="ECO:0007669"/>
    <property type="project" value="TreeGrafter"/>
</dbReference>
<dbReference type="GO" id="GO:0005391">
    <property type="term" value="F:P-type sodium:potassium-exchanging transporter activity"/>
    <property type="evidence" value="ECO:0007669"/>
    <property type="project" value="TreeGrafter"/>
</dbReference>
<dbReference type="Gene3D" id="1.20.1110.10">
    <property type="entry name" value="Calcium-transporting ATPase, transmembrane domain"/>
    <property type="match status" value="1"/>
</dbReference>
<dbReference type="Pfam" id="PF00689">
    <property type="entry name" value="Cation_ATPase_C"/>
    <property type="match status" value="1"/>
</dbReference>
<evidence type="ECO:0000256" key="3">
    <source>
        <dbReference type="ARBA" id="ARBA00022553"/>
    </source>
</evidence>
<dbReference type="SFLD" id="SFLDS00003">
    <property type="entry name" value="Haloacid_Dehalogenase"/>
    <property type="match status" value="1"/>
</dbReference>
<dbReference type="PRINTS" id="PR00119">
    <property type="entry name" value="CATATPASE"/>
</dbReference>
<dbReference type="FunFam" id="3.40.50.1000:FF:000193">
    <property type="entry name" value="Plasma membrane calcium-transporting ATPase 2"/>
    <property type="match status" value="1"/>
</dbReference>
<feature type="transmembrane region" description="Helical" evidence="11">
    <location>
        <begin position="849"/>
        <end position="869"/>
    </location>
</feature>
<feature type="transmembrane region" description="Helical" evidence="11">
    <location>
        <begin position="98"/>
        <end position="117"/>
    </location>
</feature>
<evidence type="ECO:0000256" key="6">
    <source>
        <dbReference type="ARBA" id="ARBA00022840"/>
    </source>
</evidence>
<dbReference type="Pfam" id="PF13246">
    <property type="entry name" value="Cation_ATPase"/>
    <property type="match status" value="1"/>
</dbReference>
<dbReference type="InterPro" id="IPR006068">
    <property type="entry name" value="ATPase_P-typ_cation-transptr_C"/>
</dbReference>
<evidence type="ECO:0000256" key="10">
    <source>
        <dbReference type="ARBA" id="ARBA00023136"/>
    </source>
</evidence>
<keyword evidence="9 11" id="KW-1133">Transmembrane helix</keyword>
<dbReference type="GO" id="GO:0005524">
    <property type="term" value="F:ATP binding"/>
    <property type="evidence" value="ECO:0007669"/>
    <property type="project" value="UniProtKB-KW"/>
</dbReference>
<dbReference type="InterPro" id="IPR008250">
    <property type="entry name" value="ATPase_P-typ_transduc_dom_A_sf"/>
</dbReference>
<keyword evidence="14" id="KW-1185">Reference proteome</keyword>
<evidence type="ECO:0000256" key="5">
    <source>
        <dbReference type="ARBA" id="ARBA00022741"/>
    </source>
</evidence>